<comment type="caution">
    <text evidence="9">The sequence shown here is derived from an EMBL/GenBank/DDBJ whole genome shotgun (WGS) entry which is preliminary data.</text>
</comment>
<feature type="domain" description="CAP-Gly" evidence="8">
    <location>
        <begin position="21"/>
        <end position="65"/>
    </location>
</feature>
<evidence type="ECO:0000256" key="6">
    <source>
        <dbReference type="ARBA" id="ARBA00023186"/>
    </source>
</evidence>
<keyword evidence="6" id="KW-0143">Chaperone</keyword>
<evidence type="ECO:0000313" key="10">
    <source>
        <dbReference type="Proteomes" id="UP000636479"/>
    </source>
</evidence>
<keyword evidence="10" id="KW-1185">Reference proteome</keyword>
<proteinExistence type="inferred from homology"/>
<dbReference type="InterPro" id="IPR001611">
    <property type="entry name" value="Leu-rich_rpt"/>
</dbReference>
<accession>A0A8H6S9L0</accession>
<dbReference type="PANTHER" id="PTHR18849:SF0">
    <property type="entry name" value="CILIA- AND FLAGELLA-ASSOCIATED PROTEIN 410-RELATED"/>
    <property type="match status" value="1"/>
</dbReference>
<dbReference type="SUPFAM" id="SSF74924">
    <property type="entry name" value="Cap-Gly domain"/>
    <property type="match status" value="1"/>
</dbReference>
<evidence type="ECO:0000256" key="4">
    <source>
        <dbReference type="ARBA" id="ARBA00022614"/>
    </source>
</evidence>
<evidence type="ECO:0000256" key="5">
    <source>
        <dbReference type="ARBA" id="ARBA00022737"/>
    </source>
</evidence>
<reference evidence="9" key="1">
    <citation type="submission" date="2020-05" db="EMBL/GenBank/DDBJ databases">
        <title>Mycena genomes resolve the evolution of fungal bioluminescence.</title>
        <authorList>
            <person name="Tsai I.J."/>
        </authorList>
    </citation>
    <scope>NUCLEOTIDE SEQUENCE</scope>
    <source>
        <strain evidence="9">171206Taipei</strain>
    </source>
</reference>
<comment type="subcellular location">
    <subcellularLocation>
        <location evidence="1">Cytoplasm</location>
    </subcellularLocation>
</comment>
<dbReference type="InterPro" id="IPR032675">
    <property type="entry name" value="LRR_dom_sf"/>
</dbReference>
<dbReference type="PROSITE" id="PS00845">
    <property type="entry name" value="CAP_GLY_1"/>
    <property type="match status" value="1"/>
</dbReference>
<dbReference type="EMBL" id="JACAZF010000009">
    <property type="protein sequence ID" value="KAF7295520.1"/>
    <property type="molecule type" value="Genomic_DNA"/>
</dbReference>
<dbReference type="SUPFAM" id="SSF52058">
    <property type="entry name" value="L domain-like"/>
    <property type="match status" value="1"/>
</dbReference>
<comment type="similarity">
    <text evidence="2">Belongs to the TBCE family.</text>
</comment>
<name>A0A8H6S9L0_9AGAR</name>
<comment type="subunit">
    <text evidence="7">Supercomplex made of cofactors A to E. Cofactors A and D function by capturing and stabilizing tubulin in a quasi-native conformation. Cofactor E binds to the cofactor D-tubulin complex; interaction with cofactor C then causes the release of tubulin polypeptides that are committed to the native state.</text>
</comment>
<sequence length="522" mass="57664">MVSTGTRLRLAEHTGTIRYAGPVDGTTGSWLGIEWDDPTRGKHDGVKDGKRYFTCRIPNSGSFIRPTSKEIIYGSSFLPALHAKYVEQLQGPQESVLLGSSNGAIQVEAVDLDKIRAKFANLGKLREVSLDTDFVSRYDGPEGSIRATCPNVRGLDLSTSLFSDWEPIVAICAELPYLERLSLNRTRLTLAKDGLTSGSFANLIELRLNAALATWDDIRRITSAMPALKTIEVGHNRIHQLAGSLQGSTLESINLDSNGLHDWNEICTTLMTCSSLDRVVLASNLITTIPLPPRGLTLGVRHLSLSHNRIATWRDVDSLSLWCPSLQTLTMLGNPLFDDPEHARSARQMTIARIPSLQALDAGAISSKERIDSELFYLSHIALHGPQSLEARVAAHPRWTALCEKHGRPDEPEITGHHQDTLSRRLIELNIFHSMTEPPVSAEGLTDRITLRALPTMTLHALRLKLCKTAKRRPGNTAVDIWLQMNDSENSYAILAEDRDTQDLAWLGIESGSNIVFALHDM</sequence>
<evidence type="ECO:0000313" key="9">
    <source>
        <dbReference type="EMBL" id="KAF7295520.1"/>
    </source>
</evidence>
<evidence type="ECO:0000256" key="2">
    <source>
        <dbReference type="ARBA" id="ARBA00006286"/>
    </source>
</evidence>
<gene>
    <name evidence="9" type="ORF">MIND_01092000</name>
</gene>
<dbReference type="PROSITE" id="PS50245">
    <property type="entry name" value="CAP_GLY_2"/>
    <property type="match status" value="1"/>
</dbReference>
<evidence type="ECO:0000256" key="1">
    <source>
        <dbReference type="ARBA" id="ARBA00004496"/>
    </source>
</evidence>
<dbReference type="Gene3D" id="3.80.10.10">
    <property type="entry name" value="Ribonuclease Inhibitor"/>
    <property type="match status" value="2"/>
</dbReference>
<dbReference type="SMART" id="SM01052">
    <property type="entry name" value="CAP_GLY"/>
    <property type="match status" value="1"/>
</dbReference>
<keyword evidence="4" id="KW-0433">Leucine-rich repeat</keyword>
<dbReference type="AlphaFoldDB" id="A0A8H6S9L0"/>
<dbReference type="GO" id="GO:0005737">
    <property type="term" value="C:cytoplasm"/>
    <property type="evidence" value="ECO:0007669"/>
    <property type="project" value="UniProtKB-SubCell"/>
</dbReference>
<evidence type="ECO:0000256" key="3">
    <source>
        <dbReference type="ARBA" id="ARBA00022490"/>
    </source>
</evidence>
<dbReference type="Pfam" id="PF01302">
    <property type="entry name" value="CAP_GLY"/>
    <property type="match status" value="1"/>
</dbReference>
<dbReference type="GO" id="GO:0007010">
    <property type="term" value="P:cytoskeleton organization"/>
    <property type="evidence" value="ECO:0007669"/>
    <property type="project" value="TreeGrafter"/>
</dbReference>
<dbReference type="Proteomes" id="UP000636479">
    <property type="component" value="Unassembled WGS sequence"/>
</dbReference>
<organism evidence="9 10">
    <name type="scientific">Mycena indigotica</name>
    <dbReference type="NCBI Taxonomy" id="2126181"/>
    <lineage>
        <taxon>Eukaryota</taxon>
        <taxon>Fungi</taxon>
        <taxon>Dikarya</taxon>
        <taxon>Basidiomycota</taxon>
        <taxon>Agaricomycotina</taxon>
        <taxon>Agaricomycetes</taxon>
        <taxon>Agaricomycetidae</taxon>
        <taxon>Agaricales</taxon>
        <taxon>Marasmiineae</taxon>
        <taxon>Mycenaceae</taxon>
        <taxon>Mycena</taxon>
    </lineage>
</organism>
<dbReference type="InterPro" id="IPR000938">
    <property type="entry name" value="CAP-Gly_domain"/>
</dbReference>
<dbReference type="OrthoDB" id="5273213at2759"/>
<keyword evidence="5" id="KW-0677">Repeat</keyword>
<dbReference type="GeneID" id="59350005"/>
<dbReference type="InterPro" id="IPR036859">
    <property type="entry name" value="CAP-Gly_dom_sf"/>
</dbReference>
<dbReference type="RefSeq" id="XP_037216883.1">
    <property type="nucleotide sequence ID" value="XM_037367489.1"/>
</dbReference>
<dbReference type="Gene3D" id="2.30.30.190">
    <property type="entry name" value="CAP Gly-rich-like domain"/>
    <property type="match status" value="1"/>
</dbReference>
<dbReference type="PROSITE" id="PS51450">
    <property type="entry name" value="LRR"/>
    <property type="match status" value="1"/>
</dbReference>
<evidence type="ECO:0000256" key="7">
    <source>
        <dbReference type="ARBA" id="ARBA00026055"/>
    </source>
</evidence>
<evidence type="ECO:0000259" key="8">
    <source>
        <dbReference type="PROSITE" id="PS50245"/>
    </source>
</evidence>
<keyword evidence="3" id="KW-0963">Cytoplasm</keyword>
<dbReference type="FunFam" id="2.30.30.190:FF:000016">
    <property type="entry name" value="Tubulin-folding cofactor E"/>
    <property type="match status" value="1"/>
</dbReference>
<protein>
    <submittedName>
        <fullName evidence="9">CAP-Gly domain-containing protein</fullName>
    </submittedName>
</protein>
<dbReference type="PANTHER" id="PTHR18849">
    <property type="entry name" value="LEUCINE RICH REPEAT PROTEIN"/>
    <property type="match status" value="1"/>
</dbReference>